<evidence type="ECO:0000313" key="4">
    <source>
        <dbReference type="EMBL" id="CAB4900423.1"/>
    </source>
</evidence>
<sequence length="125" mass="13593">MDADDVMAANQAFYDAHEQRDLAAMAAVWDNSDRAVCVHPGWPILRGWLAVEESWRGIFGGPGRNQFIVTNDVVAVEGDLAWVTLDENLVDVAATGTIAATNLFARTASGWKLVLHHGSPVMFRG</sequence>
<dbReference type="PANTHER" id="PTHR34957:SF1">
    <property type="entry name" value="NUCLEAR TRANSPORT FACTOR 2 (NTF2) FAMILY PROTEIN"/>
    <property type="match status" value="1"/>
</dbReference>
<dbReference type="EMBL" id="CAEZYR010000146">
    <property type="protein sequence ID" value="CAB4766447.1"/>
    <property type="molecule type" value="Genomic_DNA"/>
</dbReference>
<protein>
    <submittedName>
        <fullName evidence="4">Unannotated protein</fullName>
    </submittedName>
</protein>
<proteinExistence type="predicted"/>
<dbReference type="EMBL" id="CAFABA010000006">
    <property type="protein sequence ID" value="CAB4814813.1"/>
    <property type="molecule type" value="Genomic_DNA"/>
</dbReference>
<reference evidence="4" key="1">
    <citation type="submission" date="2020-05" db="EMBL/GenBank/DDBJ databases">
        <authorList>
            <person name="Chiriac C."/>
            <person name="Salcher M."/>
            <person name="Ghai R."/>
            <person name="Kavagutti S V."/>
        </authorList>
    </citation>
    <scope>NUCLEOTIDE SEQUENCE</scope>
</reference>
<evidence type="ECO:0000313" key="2">
    <source>
        <dbReference type="EMBL" id="CAB4766447.1"/>
    </source>
</evidence>
<dbReference type="EMBL" id="CAFBOS010000314">
    <property type="protein sequence ID" value="CAB5026845.1"/>
    <property type="molecule type" value="Genomic_DNA"/>
</dbReference>
<name>A0A6J7G8Q1_9ZZZZ</name>
<accession>A0A6J7G8Q1</accession>
<organism evidence="4">
    <name type="scientific">freshwater metagenome</name>
    <dbReference type="NCBI Taxonomy" id="449393"/>
    <lineage>
        <taxon>unclassified sequences</taxon>
        <taxon>metagenomes</taxon>
        <taxon>ecological metagenomes</taxon>
    </lineage>
</organism>
<gene>
    <name evidence="2" type="ORF">UFOPK2754_02817</name>
    <name evidence="3" type="ORF">UFOPK3139_00267</name>
    <name evidence="4" type="ORF">UFOPK3543_00833</name>
    <name evidence="5" type="ORF">UFOPK3967_03117</name>
</gene>
<dbReference type="Gene3D" id="3.10.450.50">
    <property type="match status" value="1"/>
</dbReference>
<dbReference type="InterPro" id="IPR032710">
    <property type="entry name" value="NTF2-like_dom_sf"/>
</dbReference>
<dbReference type="PANTHER" id="PTHR34957">
    <property type="entry name" value="NUCLEAR TRANSPORT FACTOR 2 (NTF2) FAMILY PROTEIN"/>
    <property type="match status" value="1"/>
</dbReference>
<dbReference type="InterPro" id="IPR037401">
    <property type="entry name" value="SnoaL-like"/>
</dbReference>
<evidence type="ECO:0000313" key="5">
    <source>
        <dbReference type="EMBL" id="CAB5026845.1"/>
    </source>
</evidence>
<dbReference type="SUPFAM" id="SSF54427">
    <property type="entry name" value="NTF2-like"/>
    <property type="match status" value="1"/>
</dbReference>
<dbReference type="EMBL" id="CAFBMH010000020">
    <property type="protein sequence ID" value="CAB4900423.1"/>
    <property type="molecule type" value="Genomic_DNA"/>
</dbReference>
<feature type="domain" description="SnoaL-like" evidence="1">
    <location>
        <begin position="6"/>
        <end position="121"/>
    </location>
</feature>
<dbReference type="Pfam" id="PF13474">
    <property type="entry name" value="SnoaL_3"/>
    <property type="match status" value="1"/>
</dbReference>
<evidence type="ECO:0000259" key="1">
    <source>
        <dbReference type="Pfam" id="PF13474"/>
    </source>
</evidence>
<dbReference type="AlphaFoldDB" id="A0A6J7G8Q1"/>
<evidence type="ECO:0000313" key="3">
    <source>
        <dbReference type="EMBL" id="CAB4814813.1"/>
    </source>
</evidence>